<gene>
    <name evidence="2" type="ORF">PIB30_077171</name>
</gene>
<keyword evidence="3" id="KW-1185">Reference proteome</keyword>
<organism evidence="2 3">
    <name type="scientific">Stylosanthes scabra</name>
    <dbReference type="NCBI Taxonomy" id="79078"/>
    <lineage>
        <taxon>Eukaryota</taxon>
        <taxon>Viridiplantae</taxon>
        <taxon>Streptophyta</taxon>
        <taxon>Embryophyta</taxon>
        <taxon>Tracheophyta</taxon>
        <taxon>Spermatophyta</taxon>
        <taxon>Magnoliopsida</taxon>
        <taxon>eudicotyledons</taxon>
        <taxon>Gunneridae</taxon>
        <taxon>Pentapetalae</taxon>
        <taxon>rosids</taxon>
        <taxon>fabids</taxon>
        <taxon>Fabales</taxon>
        <taxon>Fabaceae</taxon>
        <taxon>Papilionoideae</taxon>
        <taxon>50 kb inversion clade</taxon>
        <taxon>dalbergioids sensu lato</taxon>
        <taxon>Dalbergieae</taxon>
        <taxon>Pterocarpus clade</taxon>
        <taxon>Stylosanthes</taxon>
    </lineage>
</organism>
<feature type="transmembrane region" description="Helical" evidence="1">
    <location>
        <begin position="46"/>
        <end position="67"/>
    </location>
</feature>
<keyword evidence="1" id="KW-0812">Transmembrane</keyword>
<sequence length="125" mass="14086">ALLQKSHAREVLFNSLEVLVVLALKVWLKVLIVLGKLKFPLPCKPCAIIAMLSAMISSSYTSSPLIMECIRMALAMVISDLFPVGTRECMMNTDAVFSRTLDLGKYTESYQVIYHNEVDYRSHED</sequence>
<proteinExistence type="predicted"/>
<evidence type="ECO:0000313" key="2">
    <source>
        <dbReference type="EMBL" id="MED6211814.1"/>
    </source>
</evidence>
<keyword evidence="1" id="KW-0472">Membrane</keyword>
<comment type="caution">
    <text evidence="2">The sequence shown here is derived from an EMBL/GenBank/DDBJ whole genome shotgun (WGS) entry which is preliminary data.</text>
</comment>
<feature type="non-terminal residue" evidence="2">
    <location>
        <position position="1"/>
    </location>
</feature>
<dbReference type="Proteomes" id="UP001341840">
    <property type="component" value="Unassembled WGS sequence"/>
</dbReference>
<reference evidence="2 3" key="1">
    <citation type="journal article" date="2023" name="Plants (Basel)">
        <title>Bridging the Gap: Combining Genomics and Transcriptomics Approaches to Understand Stylosanthes scabra, an Orphan Legume from the Brazilian Caatinga.</title>
        <authorList>
            <person name="Ferreira-Neto J.R.C."/>
            <person name="da Silva M.D."/>
            <person name="Binneck E."/>
            <person name="de Melo N.F."/>
            <person name="da Silva R.H."/>
            <person name="de Melo A.L.T.M."/>
            <person name="Pandolfi V."/>
            <person name="Bustamante F.O."/>
            <person name="Brasileiro-Vidal A.C."/>
            <person name="Benko-Iseppon A.M."/>
        </authorList>
    </citation>
    <scope>NUCLEOTIDE SEQUENCE [LARGE SCALE GENOMIC DNA]</scope>
    <source>
        <tissue evidence="2">Leaves</tissue>
    </source>
</reference>
<protein>
    <submittedName>
        <fullName evidence="2">Uncharacterized protein</fullName>
    </submittedName>
</protein>
<name>A0ABU6YRA0_9FABA</name>
<evidence type="ECO:0000256" key="1">
    <source>
        <dbReference type="SAM" id="Phobius"/>
    </source>
</evidence>
<accession>A0ABU6YRA0</accession>
<keyword evidence="1" id="KW-1133">Transmembrane helix</keyword>
<feature type="transmembrane region" description="Helical" evidence="1">
    <location>
        <begin position="12"/>
        <end position="34"/>
    </location>
</feature>
<dbReference type="EMBL" id="JASCZI010242686">
    <property type="protein sequence ID" value="MED6211814.1"/>
    <property type="molecule type" value="Genomic_DNA"/>
</dbReference>
<evidence type="ECO:0000313" key="3">
    <source>
        <dbReference type="Proteomes" id="UP001341840"/>
    </source>
</evidence>